<sequence>MRSSISLPVIERLIVRNFSLYPGEQGNGLDIKFDSGISVIAGINGIGKTTLLTLLLRMLLGPSNPEKAAKNVGRVSQRRLVEPKKFEFFSSRVPEKLGEDSFATLHFSVAGRKIEVSRYMRDMRIRSVKISGRKHTPVSEIDFIEDLAAMSGVLTAYDLHMIVRYLQFFGEDRLPLLWEPAAQFEFFKILFFDESIAETLNRLFAVIQKIDSEYRNRTHILNRRKDSLPSPVRPTVLIEAQTTIGQISAARKAAEEDEANYQRLKKEFDSSQKEEQGLLFQIEDGENRLAELEVQFSKFDAQFILQVLPTLGDKERFLMQGYATGCGCFVCGSRSKKQMSEIGRRIRKGYCFVCDSQISSSQSVNVEPISSKELREVEQSIESIRANLAACESKLAETKGRTSEISPLLRSAATQRAISLHNFESLEAQRVANEERHEEYDVYSEMEREQAELDELARDRKKYTEEYRAAVDDAQEKMSLLKADLETRLTSYAMDFLQERVSVAFSRQTPFKIATGADRVNIPSFTIKMTSGTHKLLSERSSSSSVSESQKEFLDLAFRMTLLDMVSNQGHKMLVIETPEASLDSWFMRRAADLMRSFAPEDSSVPRKVIATSNLNGTEMIPALLGLVDQNGNISKLPVHRSNHFINLLDLTPPPAALAQDKAAKMLREELGRFLNAK</sequence>
<feature type="coiled-coil region" evidence="1">
    <location>
        <begin position="374"/>
        <end position="401"/>
    </location>
</feature>
<name>A0ABR6V8G4_9PSED</name>
<dbReference type="Proteomes" id="UP000628086">
    <property type="component" value="Unassembled WGS sequence"/>
</dbReference>
<evidence type="ECO:0000313" key="3">
    <source>
        <dbReference type="EMBL" id="MBC3476600.1"/>
    </source>
</evidence>
<gene>
    <name evidence="3" type="ORF">HU747_13450</name>
</gene>
<keyword evidence="4" id="KW-1185">Reference proteome</keyword>
<dbReference type="EMBL" id="JABWRS010000008">
    <property type="protein sequence ID" value="MBC3476600.1"/>
    <property type="molecule type" value="Genomic_DNA"/>
</dbReference>
<dbReference type="Pfam" id="PF13476">
    <property type="entry name" value="AAA_23"/>
    <property type="match status" value="1"/>
</dbReference>
<dbReference type="InterPro" id="IPR038729">
    <property type="entry name" value="Rad50/SbcC_AAA"/>
</dbReference>
<keyword evidence="1" id="KW-0175">Coiled coil</keyword>
<dbReference type="Gene3D" id="3.40.50.300">
    <property type="entry name" value="P-loop containing nucleotide triphosphate hydrolases"/>
    <property type="match status" value="2"/>
</dbReference>
<proteinExistence type="predicted"/>
<protein>
    <submittedName>
        <fullName evidence="3">AAA family ATPase</fullName>
    </submittedName>
</protein>
<feature type="coiled-coil region" evidence="1">
    <location>
        <begin position="247"/>
        <end position="302"/>
    </location>
</feature>
<dbReference type="SUPFAM" id="SSF52540">
    <property type="entry name" value="P-loop containing nucleoside triphosphate hydrolases"/>
    <property type="match status" value="2"/>
</dbReference>
<feature type="coiled-coil region" evidence="1">
    <location>
        <begin position="446"/>
        <end position="484"/>
    </location>
</feature>
<comment type="caution">
    <text evidence="3">The sequence shown here is derived from an EMBL/GenBank/DDBJ whole genome shotgun (WGS) entry which is preliminary data.</text>
</comment>
<accession>A0ABR6V8G4</accession>
<feature type="domain" description="Rad50/SbcC-type AAA" evidence="2">
    <location>
        <begin position="12"/>
        <end position="292"/>
    </location>
</feature>
<evidence type="ECO:0000313" key="4">
    <source>
        <dbReference type="Proteomes" id="UP000628086"/>
    </source>
</evidence>
<dbReference type="PANTHER" id="PTHR32114">
    <property type="entry name" value="ABC TRANSPORTER ABCH.3"/>
    <property type="match status" value="1"/>
</dbReference>
<organism evidence="3 4">
    <name type="scientific">Pseudomonas taiwanensis</name>
    <dbReference type="NCBI Taxonomy" id="470150"/>
    <lineage>
        <taxon>Bacteria</taxon>
        <taxon>Pseudomonadati</taxon>
        <taxon>Pseudomonadota</taxon>
        <taxon>Gammaproteobacteria</taxon>
        <taxon>Pseudomonadales</taxon>
        <taxon>Pseudomonadaceae</taxon>
        <taxon>Pseudomonas</taxon>
    </lineage>
</organism>
<dbReference type="RefSeq" id="WP_186598744.1">
    <property type="nucleotide sequence ID" value="NZ_JABWRS010000008.1"/>
</dbReference>
<reference evidence="3 4" key="1">
    <citation type="journal article" date="2020" name="Microorganisms">
        <title>Reliable Identification of Environmental Pseudomonas Isolates Using the rpoD Gene.</title>
        <authorList>
            <consortium name="The Broad Institute Genome Sequencing Platform"/>
            <person name="Girard L."/>
            <person name="Lood C."/>
            <person name="Rokni-Zadeh H."/>
            <person name="van Noort V."/>
            <person name="Lavigne R."/>
            <person name="De Mot R."/>
        </authorList>
    </citation>
    <scope>NUCLEOTIDE SEQUENCE [LARGE SCALE GENOMIC DNA]</scope>
    <source>
        <strain evidence="3 4">RW7P2</strain>
    </source>
</reference>
<evidence type="ECO:0000256" key="1">
    <source>
        <dbReference type="SAM" id="Coils"/>
    </source>
</evidence>
<dbReference type="PANTHER" id="PTHR32114:SF2">
    <property type="entry name" value="ABC TRANSPORTER ABCH.3"/>
    <property type="match status" value="1"/>
</dbReference>
<evidence type="ECO:0000259" key="2">
    <source>
        <dbReference type="Pfam" id="PF13476"/>
    </source>
</evidence>
<dbReference type="InterPro" id="IPR027417">
    <property type="entry name" value="P-loop_NTPase"/>
</dbReference>